<evidence type="ECO:0000313" key="4">
    <source>
        <dbReference type="Proteomes" id="UP000297872"/>
    </source>
</evidence>
<dbReference type="InterPro" id="IPR010920">
    <property type="entry name" value="LSM_dom_sf"/>
</dbReference>
<feature type="transmembrane region" description="Helical" evidence="1">
    <location>
        <begin position="94"/>
        <end position="115"/>
    </location>
</feature>
<keyword evidence="1" id="KW-0812">Transmembrane</keyword>
<accession>A0A4Y8V5Q1</accession>
<dbReference type="OrthoDB" id="9775207at2"/>
<feature type="transmembrane region" description="Helical" evidence="1">
    <location>
        <begin position="57"/>
        <end position="73"/>
    </location>
</feature>
<feature type="transmembrane region" description="Helical" evidence="1">
    <location>
        <begin position="26"/>
        <end position="45"/>
    </location>
</feature>
<keyword evidence="1" id="KW-1133">Transmembrane helix</keyword>
<dbReference type="AlphaFoldDB" id="A0A4Y8V5Q1"/>
<dbReference type="InterPro" id="IPR030192">
    <property type="entry name" value="YbdG"/>
</dbReference>
<reference evidence="3 4" key="1">
    <citation type="submission" date="2019-02" db="EMBL/GenBank/DDBJ databases">
        <title>Draft Genome Sequence of the Prevotella sp. BCRC 81118, Isolated from Human Feces.</title>
        <authorList>
            <person name="Huang C.-H."/>
        </authorList>
    </citation>
    <scope>NUCLEOTIDE SEQUENCE [LARGE SCALE GENOMIC DNA]</scope>
    <source>
        <strain evidence="3 4">BCRC 81118</strain>
    </source>
</reference>
<dbReference type="GeneID" id="302996479"/>
<evidence type="ECO:0000313" key="3">
    <source>
        <dbReference type="EMBL" id="TFH76198.1"/>
    </source>
</evidence>
<dbReference type="EMBL" id="SGVY01000054">
    <property type="protein sequence ID" value="TFH76198.1"/>
    <property type="molecule type" value="Genomic_DNA"/>
</dbReference>
<dbReference type="InterPro" id="IPR006685">
    <property type="entry name" value="MscS_channel_2nd"/>
</dbReference>
<evidence type="ECO:0000259" key="2">
    <source>
        <dbReference type="Pfam" id="PF00924"/>
    </source>
</evidence>
<sequence>MRKLSNKWLSHQNVTKQTLGALCKSNWILGIFIFALLLIAVGLYFHCADDVESMDGLAAVGVTLLFGCVCFVVPKLNYIFSLRRQEIRITWTQIVFLVSFGIWIATIVSLIGITHMPNGNIIIAIGGSVLSWIFQDTIKSVAAFFYLRANGLLRIGDWIQVPAQQIDGVVKTISLTTVTIENWDTTTSAFPIYILHSEHFKNNQKMWTGKTYGRQMLKTFTLDTGWIHPLSEEDCERLKKNLNIDSSFKDKFLKSKKLNAEVFRLYIYYWLMNHPHVSQEPRLIVRWLQQTQEGMPLQIYAYIIDCTLAPFEWQQSQIIEHFLKALSWFDLQLFQTPSGYDTSNSNINMVENRADYRKNQNDYATLS</sequence>
<dbReference type="GO" id="GO:0005886">
    <property type="term" value="C:plasma membrane"/>
    <property type="evidence" value="ECO:0007669"/>
    <property type="project" value="TreeGrafter"/>
</dbReference>
<proteinExistence type="predicted"/>
<comment type="caution">
    <text evidence="3">The sequence shown here is derived from an EMBL/GenBank/DDBJ whole genome shotgun (WGS) entry which is preliminary data.</text>
</comment>
<evidence type="ECO:0000256" key="1">
    <source>
        <dbReference type="SAM" id="Phobius"/>
    </source>
</evidence>
<keyword evidence="4" id="KW-1185">Reference proteome</keyword>
<feature type="domain" description="Mechanosensitive ion channel MscS" evidence="2">
    <location>
        <begin position="137"/>
        <end position="202"/>
    </location>
</feature>
<dbReference type="PANTHER" id="PTHR30414:SF0">
    <property type="entry name" value="MINICONDUCTANCE MECHANOSENSITIVE CHANNEL YBDG"/>
    <property type="match status" value="1"/>
</dbReference>
<dbReference type="GO" id="GO:0071470">
    <property type="term" value="P:cellular response to osmotic stress"/>
    <property type="evidence" value="ECO:0007669"/>
    <property type="project" value="InterPro"/>
</dbReference>
<dbReference type="SUPFAM" id="SSF50182">
    <property type="entry name" value="Sm-like ribonucleoproteins"/>
    <property type="match status" value="1"/>
</dbReference>
<organism evidence="3 4">
    <name type="scientific">Segatella hominis</name>
    <dbReference type="NCBI Taxonomy" id="2518605"/>
    <lineage>
        <taxon>Bacteria</taxon>
        <taxon>Pseudomonadati</taxon>
        <taxon>Bacteroidota</taxon>
        <taxon>Bacteroidia</taxon>
        <taxon>Bacteroidales</taxon>
        <taxon>Prevotellaceae</taxon>
        <taxon>Segatella</taxon>
    </lineage>
</organism>
<dbReference type="Proteomes" id="UP000297872">
    <property type="component" value="Unassembled WGS sequence"/>
</dbReference>
<protein>
    <submittedName>
        <fullName evidence="3">Mechanosensitive ion channel</fullName>
    </submittedName>
</protein>
<dbReference type="GO" id="GO:0008381">
    <property type="term" value="F:mechanosensitive monoatomic ion channel activity"/>
    <property type="evidence" value="ECO:0007669"/>
    <property type="project" value="InterPro"/>
</dbReference>
<keyword evidence="1" id="KW-0472">Membrane</keyword>
<dbReference type="PANTHER" id="PTHR30414">
    <property type="entry name" value="MINICONDUCTANCE MECHANOSENSITIVE CHANNEL YBDG"/>
    <property type="match status" value="1"/>
</dbReference>
<dbReference type="RefSeq" id="WP_134844350.1">
    <property type="nucleotide sequence ID" value="NZ_SGVY01000054.1"/>
</dbReference>
<gene>
    <name evidence="3" type="ORF">EXN75_14515</name>
</gene>
<name>A0A4Y8V5Q1_9BACT</name>
<dbReference type="Pfam" id="PF00924">
    <property type="entry name" value="MS_channel_2nd"/>
    <property type="match status" value="1"/>
</dbReference>